<dbReference type="InterPro" id="IPR015421">
    <property type="entry name" value="PyrdxlP-dep_Trfase_major"/>
</dbReference>
<dbReference type="SUPFAM" id="SSF53383">
    <property type="entry name" value="PLP-dependent transferases"/>
    <property type="match status" value="1"/>
</dbReference>
<dbReference type="GO" id="GO:0008483">
    <property type="term" value="F:transaminase activity"/>
    <property type="evidence" value="ECO:0007669"/>
    <property type="project" value="UniProtKB-KW"/>
</dbReference>
<organism evidence="10 11">
    <name type="scientific">Fluviispira multicolorata</name>
    <dbReference type="NCBI Taxonomy" id="2654512"/>
    <lineage>
        <taxon>Bacteria</taxon>
        <taxon>Pseudomonadati</taxon>
        <taxon>Bdellovibrionota</taxon>
        <taxon>Oligoflexia</taxon>
        <taxon>Silvanigrellales</taxon>
        <taxon>Silvanigrellaceae</taxon>
        <taxon>Fluviispira</taxon>
    </lineage>
</organism>
<keyword evidence="5" id="KW-0663">Pyridoxal phosphate</keyword>
<protein>
    <submittedName>
        <fullName evidence="10">Aminotransferase class V-fold PLP-dependent enzyme</fullName>
    </submittedName>
</protein>
<gene>
    <name evidence="10" type="ORF">GCL57_05140</name>
</gene>
<dbReference type="InterPro" id="IPR016454">
    <property type="entry name" value="Cysteine_dSase"/>
</dbReference>
<dbReference type="Gene3D" id="3.90.1150.10">
    <property type="entry name" value="Aspartate Aminotransferase, domain 1"/>
    <property type="match status" value="1"/>
</dbReference>
<keyword evidence="6" id="KW-0408">Iron</keyword>
<sequence>MEWNMEKNTFIENFVLPSELMNSSTKNVEHISFGGVSLPHDTIYLDFAASTPLDKRIFEKMTPWMLGYFANAANRTHPMGELTEHALAWARTSIAKVFSVSFEEVIFTASATESNNLLIRGLVEDPHRKRNKIVFCATEHSSIITTIHTLVENFDKKLGIEFAELTVNKDGQINIDEAQKIIDNNTLCVCVMDVNNETGIKQIQLEKIRQLTLKFATILHVDSSQGFARSELIAQGVDYDTMTISSSKIYGPKGAAALIIKKRKPRIKLQAQLTGGGNEFNLRSSTPNIAAILGFAHACIFQKQEAKERIQYYKKLENIFCEELSKYINVKYYASENYKVPGVLTLSFKNVNAMKLLEETKTVCASVGSACKTLQATASHVLVAMGIDLENTLSSFRVSFGLTNSENEVREAAQRLAHSALNLRKKSATLS</sequence>
<evidence type="ECO:0000256" key="3">
    <source>
        <dbReference type="ARBA" id="ARBA00022679"/>
    </source>
</evidence>
<evidence type="ECO:0000256" key="6">
    <source>
        <dbReference type="ARBA" id="ARBA00023004"/>
    </source>
</evidence>
<feature type="domain" description="Aminotransferase class V" evidence="9">
    <location>
        <begin position="43"/>
        <end position="410"/>
    </location>
</feature>
<proteinExistence type="inferred from homology"/>
<name>A0A833N632_9BACT</name>
<keyword evidence="4" id="KW-0479">Metal-binding</keyword>
<dbReference type="EMBL" id="WFLN01000005">
    <property type="protein sequence ID" value="KAB8032034.1"/>
    <property type="molecule type" value="Genomic_DNA"/>
</dbReference>
<keyword evidence="7" id="KW-0411">Iron-sulfur</keyword>
<dbReference type="GO" id="GO:0031071">
    <property type="term" value="F:cysteine desulfurase activity"/>
    <property type="evidence" value="ECO:0007669"/>
    <property type="project" value="UniProtKB-EC"/>
</dbReference>
<keyword evidence="11" id="KW-1185">Reference proteome</keyword>
<comment type="cofactor">
    <cofactor evidence="1">
        <name>pyridoxal 5'-phosphate</name>
        <dbReference type="ChEBI" id="CHEBI:597326"/>
    </cofactor>
</comment>
<comment type="caution">
    <text evidence="10">The sequence shown here is derived from an EMBL/GenBank/DDBJ whole genome shotgun (WGS) entry which is preliminary data.</text>
</comment>
<accession>A0A833N632</accession>
<evidence type="ECO:0000256" key="1">
    <source>
        <dbReference type="ARBA" id="ARBA00001933"/>
    </source>
</evidence>
<dbReference type="InterPro" id="IPR000192">
    <property type="entry name" value="Aminotrans_V_dom"/>
</dbReference>
<dbReference type="PANTHER" id="PTHR11601">
    <property type="entry name" value="CYSTEINE DESULFURYLASE FAMILY MEMBER"/>
    <property type="match status" value="1"/>
</dbReference>
<comment type="similarity">
    <text evidence="2">Belongs to the class-V pyridoxal-phosphate-dependent aminotransferase family. NifS/IscS subfamily.</text>
</comment>
<dbReference type="InterPro" id="IPR015424">
    <property type="entry name" value="PyrdxlP-dep_Trfase"/>
</dbReference>
<comment type="catalytic activity">
    <reaction evidence="8">
        <text>(sulfur carrier)-H + L-cysteine = (sulfur carrier)-SH + L-alanine</text>
        <dbReference type="Rhea" id="RHEA:43892"/>
        <dbReference type="Rhea" id="RHEA-COMP:14737"/>
        <dbReference type="Rhea" id="RHEA-COMP:14739"/>
        <dbReference type="ChEBI" id="CHEBI:29917"/>
        <dbReference type="ChEBI" id="CHEBI:35235"/>
        <dbReference type="ChEBI" id="CHEBI:57972"/>
        <dbReference type="ChEBI" id="CHEBI:64428"/>
        <dbReference type="EC" id="2.8.1.7"/>
    </reaction>
</comment>
<dbReference type="Gene3D" id="3.40.640.10">
    <property type="entry name" value="Type I PLP-dependent aspartate aminotransferase-like (Major domain)"/>
    <property type="match status" value="1"/>
</dbReference>
<evidence type="ECO:0000256" key="5">
    <source>
        <dbReference type="ARBA" id="ARBA00022898"/>
    </source>
</evidence>
<keyword evidence="3 10" id="KW-0808">Transferase</keyword>
<dbReference type="Proteomes" id="UP000442694">
    <property type="component" value="Unassembled WGS sequence"/>
</dbReference>
<evidence type="ECO:0000313" key="10">
    <source>
        <dbReference type="EMBL" id="KAB8032034.1"/>
    </source>
</evidence>
<reference evidence="10 11" key="1">
    <citation type="submission" date="2019-10" db="EMBL/GenBank/DDBJ databases">
        <title>New genus of Silvanigrellaceae.</title>
        <authorList>
            <person name="Pitt A."/>
            <person name="Hahn M.W."/>
        </authorList>
    </citation>
    <scope>NUCLEOTIDE SEQUENCE [LARGE SCALE GENOMIC DNA]</scope>
    <source>
        <strain evidence="10 11">33A1-SZDP</strain>
    </source>
</reference>
<dbReference type="GO" id="GO:0051536">
    <property type="term" value="F:iron-sulfur cluster binding"/>
    <property type="evidence" value="ECO:0007669"/>
    <property type="project" value="UniProtKB-KW"/>
</dbReference>
<keyword evidence="10" id="KW-0032">Aminotransferase</keyword>
<dbReference type="PIRSF" id="PIRSF005572">
    <property type="entry name" value="NifS"/>
    <property type="match status" value="1"/>
</dbReference>
<evidence type="ECO:0000259" key="9">
    <source>
        <dbReference type="Pfam" id="PF00266"/>
    </source>
</evidence>
<dbReference type="PANTHER" id="PTHR11601:SF34">
    <property type="entry name" value="CYSTEINE DESULFURASE"/>
    <property type="match status" value="1"/>
</dbReference>
<dbReference type="AlphaFoldDB" id="A0A833N632"/>
<evidence type="ECO:0000256" key="7">
    <source>
        <dbReference type="ARBA" id="ARBA00023014"/>
    </source>
</evidence>
<evidence type="ECO:0000256" key="8">
    <source>
        <dbReference type="ARBA" id="ARBA00050776"/>
    </source>
</evidence>
<dbReference type="Pfam" id="PF00266">
    <property type="entry name" value="Aminotran_5"/>
    <property type="match status" value="1"/>
</dbReference>
<evidence type="ECO:0000313" key="11">
    <source>
        <dbReference type="Proteomes" id="UP000442694"/>
    </source>
</evidence>
<evidence type="ECO:0000256" key="4">
    <source>
        <dbReference type="ARBA" id="ARBA00022723"/>
    </source>
</evidence>
<dbReference type="GO" id="GO:0046872">
    <property type="term" value="F:metal ion binding"/>
    <property type="evidence" value="ECO:0007669"/>
    <property type="project" value="UniProtKB-KW"/>
</dbReference>
<evidence type="ECO:0000256" key="2">
    <source>
        <dbReference type="ARBA" id="ARBA00006490"/>
    </source>
</evidence>
<dbReference type="InterPro" id="IPR015422">
    <property type="entry name" value="PyrdxlP-dep_Trfase_small"/>
</dbReference>